<dbReference type="Proteomes" id="UP000290848">
    <property type="component" value="Unassembled WGS sequence"/>
</dbReference>
<evidence type="ECO:0000313" key="1">
    <source>
        <dbReference type="EMBL" id="RXF70000.1"/>
    </source>
</evidence>
<proteinExistence type="predicted"/>
<comment type="caution">
    <text evidence="1">The sequence shown here is derived from an EMBL/GenBank/DDBJ whole genome shotgun (WGS) entry which is preliminary data.</text>
</comment>
<dbReference type="SUPFAM" id="SSF69593">
    <property type="entry name" value="Glycerol-3-phosphate (1)-acyltransferase"/>
    <property type="match status" value="1"/>
</dbReference>
<accession>A0A4Q0M9V4</accession>
<evidence type="ECO:0008006" key="3">
    <source>
        <dbReference type="Google" id="ProtNLM"/>
    </source>
</evidence>
<dbReference type="RefSeq" id="WP_128769073.1">
    <property type="nucleotide sequence ID" value="NZ_RXOC01000005.1"/>
</dbReference>
<protein>
    <recommendedName>
        <fullName evidence="3">Phospholipid/glycerol acyltransferase domain-containing protein</fullName>
    </recommendedName>
</protein>
<organism evidence="1 2">
    <name type="scientific">Arcticibacter tournemirensis</name>
    <dbReference type="NCBI Taxonomy" id="699437"/>
    <lineage>
        <taxon>Bacteria</taxon>
        <taxon>Pseudomonadati</taxon>
        <taxon>Bacteroidota</taxon>
        <taxon>Sphingobacteriia</taxon>
        <taxon>Sphingobacteriales</taxon>
        <taxon>Sphingobacteriaceae</taxon>
        <taxon>Arcticibacter</taxon>
    </lineage>
</organism>
<gene>
    <name evidence="1" type="ORF">EKH83_08910</name>
</gene>
<dbReference type="AlphaFoldDB" id="A0A4Q0M9V4"/>
<sequence>MIRDKPIKNLKWFFTHIVEKTVLRKFASIRFIESPQIDSERACLVLMNHYSFNDGAILHRLNRQLLKKQFRVMVVEDQLKAFIPLKYVGCFSVRKASREVIESLNYAAGLLKDPNNMLGIYPQGEVYSQHLERIHFENGLSVILKKSSETAFQVIFGVTLLDYLDSFKPHARVYLSEYNGDRDLKKMESAYNEFYASCKNKQRKLHNPPSRTLSAE</sequence>
<evidence type="ECO:0000313" key="2">
    <source>
        <dbReference type="Proteomes" id="UP000290848"/>
    </source>
</evidence>
<dbReference type="EMBL" id="RXOC01000005">
    <property type="protein sequence ID" value="RXF70000.1"/>
    <property type="molecule type" value="Genomic_DNA"/>
</dbReference>
<name>A0A4Q0M9V4_9SPHI</name>
<reference evidence="1 2" key="1">
    <citation type="submission" date="2018-12" db="EMBL/GenBank/DDBJ databases">
        <title>The Draft Genome Sequence of the Soil Bacterium Pedobacter tournemirensis R1.</title>
        <authorList>
            <person name="He J."/>
        </authorList>
    </citation>
    <scope>NUCLEOTIDE SEQUENCE [LARGE SCALE GENOMIC DNA]</scope>
    <source>
        <strain evidence="1 2">R1</strain>
    </source>
</reference>